<dbReference type="EMBL" id="BAAAZD010000002">
    <property type="protein sequence ID" value="GAA4005340.1"/>
    <property type="molecule type" value="Genomic_DNA"/>
</dbReference>
<comment type="subcellular location">
    <subcellularLocation>
        <location evidence="1">Peroxisome</location>
    </subcellularLocation>
</comment>
<evidence type="ECO:0000313" key="4">
    <source>
        <dbReference type="EMBL" id="GAA4005340.1"/>
    </source>
</evidence>
<dbReference type="InterPro" id="IPR001753">
    <property type="entry name" value="Enoyl-CoA_hydra/iso"/>
</dbReference>
<evidence type="ECO:0000256" key="2">
    <source>
        <dbReference type="ARBA" id="ARBA00023140"/>
    </source>
</evidence>
<dbReference type="CDD" id="cd06558">
    <property type="entry name" value="crotonase-like"/>
    <property type="match status" value="1"/>
</dbReference>
<name>A0ABP7S1G9_9SPHN</name>
<dbReference type="InterPro" id="IPR051053">
    <property type="entry name" value="ECH/Chromodomain_protein"/>
</dbReference>
<proteinExistence type="predicted"/>
<dbReference type="PANTHER" id="PTHR43684:SF1">
    <property type="entry name" value="ENOYL-COA DELTA ISOMERASE 2"/>
    <property type="match status" value="1"/>
</dbReference>
<keyword evidence="2" id="KW-0576">Peroxisome</keyword>
<comment type="caution">
    <text evidence="4">The sequence shown here is derived from an EMBL/GenBank/DDBJ whole genome shotgun (WGS) entry which is preliminary data.</text>
</comment>
<dbReference type="InterPro" id="IPR029045">
    <property type="entry name" value="ClpP/crotonase-like_dom_sf"/>
</dbReference>
<reference evidence="5" key="1">
    <citation type="journal article" date="2019" name="Int. J. Syst. Evol. Microbiol.">
        <title>The Global Catalogue of Microorganisms (GCM) 10K type strain sequencing project: providing services to taxonomists for standard genome sequencing and annotation.</title>
        <authorList>
            <consortium name="The Broad Institute Genomics Platform"/>
            <consortium name="The Broad Institute Genome Sequencing Center for Infectious Disease"/>
            <person name="Wu L."/>
            <person name="Ma J."/>
        </authorList>
    </citation>
    <scope>NUCLEOTIDE SEQUENCE [LARGE SCALE GENOMIC DNA]</scope>
    <source>
        <strain evidence="5">JCM 16603</strain>
    </source>
</reference>
<dbReference type="Proteomes" id="UP001501310">
    <property type="component" value="Unassembled WGS sequence"/>
</dbReference>
<sequence length="254" mass="27720">MTEHFLAERNGAHLRLAFNRPERRNAITVAMYAALADALTAAQDDPEIRVITLEGEGVDFTGGNDLADFMKELPQDGQTDVPVWRLLRVLATNKVPLVAAVHGNAVGIGTTILFHCDLVVAEEGTRFKMPFTELGLVPEAASSLILPQLAGRQLAAKYLLLGEAFGVDEAERFGLVTHRAPAGGLAERLGKVMGDLLSRPPEALRLTQRLLRGTSHDAVLERMEWENGHFSERLTSDEVKQAIMAFFAGRNARG</sequence>
<organism evidence="4 5">
    <name type="scientific">Sphingomonas humi</name>
    <dbReference type="NCBI Taxonomy" id="335630"/>
    <lineage>
        <taxon>Bacteria</taxon>
        <taxon>Pseudomonadati</taxon>
        <taxon>Pseudomonadota</taxon>
        <taxon>Alphaproteobacteria</taxon>
        <taxon>Sphingomonadales</taxon>
        <taxon>Sphingomonadaceae</taxon>
        <taxon>Sphingomonas</taxon>
    </lineage>
</organism>
<protein>
    <submittedName>
        <fullName evidence="4">Enoyl-CoA hydratase</fullName>
    </submittedName>
</protein>
<evidence type="ECO:0000256" key="1">
    <source>
        <dbReference type="ARBA" id="ARBA00004275"/>
    </source>
</evidence>
<dbReference type="PANTHER" id="PTHR43684">
    <property type="match status" value="1"/>
</dbReference>
<dbReference type="SUPFAM" id="SSF52096">
    <property type="entry name" value="ClpP/crotonase"/>
    <property type="match status" value="1"/>
</dbReference>
<accession>A0ABP7S1G9</accession>
<dbReference type="Gene3D" id="3.90.226.10">
    <property type="entry name" value="2-enoyl-CoA Hydratase, Chain A, domain 1"/>
    <property type="match status" value="1"/>
</dbReference>
<dbReference type="Pfam" id="PF00378">
    <property type="entry name" value="ECH_1"/>
    <property type="match status" value="1"/>
</dbReference>
<evidence type="ECO:0000256" key="3">
    <source>
        <dbReference type="ARBA" id="ARBA00023235"/>
    </source>
</evidence>
<evidence type="ECO:0000313" key="5">
    <source>
        <dbReference type="Proteomes" id="UP001501310"/>
    </source>
</evidence>
<keyword evidence="3" id="KW-0413">Isomerase</keyword>
<gene>
    <name evidence="4" type="ORF">GCM10022211_17030</name>
</gene>
<keyword evidence="5" id="KW-1185">Reference proteome</keyword>
<dbReference type="RefSeq" id="WP_344709834.1">
    <property type="nucleotide sequence ID" value="NZ_BAAAZD010000002.1"/>
</dbReference>